<dbReference type="Gene3D" id="3.30.750.24">
    <property type="entry name" value="STAS domain"/>
    <property type="match status" value="1"/>
</dbReference>
<evidence type="ECO:0000313" key="3">
    <source>
        <dbReference type="EMBL" id="SDD42667.1"/>
    </source>
</evidence>
<gene>
    <name evidence="3" type="ORF">SAMN05421630_108141</name>
</gene>
<evidence type="ECO:0000256" key="2">
    <source>
        <dbReference type="RuleBase" id="RU003749"/>
    </source>
</evidence>
<dbReference type="RefSeq" id="WP_091807756.1">
    <property type="nucleotide sequence ID" value="NZ_CP016353.1"/>
</dbReference>
<sequence length="123" mass="13231">MESFTSTEIDIRIEPRSAGLVVTRVAGEVDIVAAPTLHECVDAQFGGVRSLVLDLTETTFFGAAGLAVLVDLSDKARQHRVQWAVVGRHPVLRPLRATGLDQLLPVYSRVPDAITAVTQLVTA</sequence>
<dbReference type="Proteomes" id="UP000199494">
    <property type="component" value="Unassembled WGS sequence"/>
</dbReference>
<dbReference type="PROSITE" id="PS50801">
    <property type="entry name" value="STAS"/>
    <property type="match status" value="1"/>
</dbReference>
<evidence type="ECO:0000256" key="1">
    <source>
        <dbReference type="ARBA" id="ARBA00009013"/>
    </source>
</evidence>
<comment type="similarity">
    <text evidence="1 2">Belongs to the anti-sigma-factor antagonist family.</text>
</comment>
<dbReference type="OrthoDB" id="5194587at2"/>
<dbReference type="STRING" id="530584.SAMN05421630_108141"/>
<dbReference type="EMBL" id="FMZE01000008">
    <property type="protein sequence ID" value="SDD42667.1"/>
    <property type="molecule type" value="Genomic_DNA"/>
</dbReference>
<dbReference type="CDD" id="cd07043">
    <property type="entry name" value="STAS_anti-anti-sigma_factors"/>
    <property type="match status" value="1"/>
</dbReference>
<protein>
    <recommendedName>
        <fullName evidence="2">Anti-sigma factor antagonist</fullName>
    </recommendedName>
</protein>
<name>A0A222VUL5_9PSEU</name>
<dbReference type="Pfam" id="PF01740">
    <property type="entry name" value="STAS"/>
    <property type="match status" value="1"/>
</dbReference>
<dbReference type="InterPro" id="IPR003658">
    <property type="entry name" value="Anti-sigma_ant"/>
</dbReference>
<accession>A0A222VUL5</accession>
<dbReference type="KEGG" id="pmad:BAY61_23100"/>
<dbReference type="PANTHER" id="PTHR33495">
    <property type="entry name" value="ANTI-SIGMA FACTOR ANTAGONIST TM_1081-RELATED-RELATED"/>
    <property type="match status" value="1"/>
</dbReference>
<dbReference type="NCBIfam" id="TIGR00377">
    <property type="entry name" value="ant_ant_sig"/>
    <property type="match status" value="1"/>
</dbReference>
<dbReference type="InterPro" id="IPR036513">
    <property type="entry name" value="STAS_dom_sf"/>
</dbReference>
<dbReference type="PANTHER" id="PTHR33495:SF13">
    <property type="entry name" value="ANTI-SIGMA-F FACTOR ANTAGONIST RSFB"/>
    <property type="match status" value="1"/>
</dbReference>
<dbReference type="AlphaFoldDB" id="A0A222VUL5"/>
<dbReference type="InterPro" id="IPR002645">
    <property type="entry name" value="STAS_dom"/>
</dbReference>
<evidence type="ECO:0000313" key="4">
    <source>
        <dbReference type="Proteomes" id="UP000199494"/>
    </source>
</evidence>
<keyword evidence="4" id="KW-1185">Reference proteome</keyword>
<dbReference type="GO" id="GO:0043856">
    <property type="term" value="F:anti-sigma factor antagonist activity"/>
    <property type="evidence" value="ECO:0007669"/>
    <property type="project" value="InterPro"/>
</dbReference>
<dbReference type="SUPFAM" id="SSF52091">
    <property type="entry name" value="SpoIIaa-like"/>
    <property type="match status" value="1"/>
</dbReference>
<reference evidence="3 4" key="1">
    <citation type="submission" date="2016-10" db="EMBL/GenBank/DDBJ databases">
        <authorList>
            <person name="de Groot N.N."/>
        </authorList>
    </citation>
    <scope>NUCLEOTIDE SEQUENCE [LARGE SCALE GENOMIC DNA]</scope>
    <source>
        <strain evidence="3 4">CGMCC 4.5506</strain>
    </source>
</reference>
<organism evidence="3 4">
    <name type="scientific">Prauserella marina</name>
    <dbReference type="NCBI Taxonomy" id="530584"/>
    <lineage>
        <taxon>Bacteria</taxon>
        <taxon>Bacillati</taxon>
        <taxon>Actinomycetota</taxon>
        <taxon>Actinomycetes</taxon>
        <taxon>Pseudonocardiales</taxon>
        <taxon>Pseudonocardiaceae</taxon>
        <taxon>Prauserella</taxon>
    </lineage>
</organism>
<proteinExistence type="inferred from homology"/>